<evidence type="ECO:0000313" key="4">
    <source>
        <dbReference type="EMBL" id="MFD1780017.1"/>
    </source>
</evidence>
<dbReference type="RefSeq" id="WP_304216773.1">
    <property type="nucleotide sequence ID" value="NZ_JBHUEK010000025.1"/>
</dbReference>
<comment type="similarity">
    <text evidence="1">Belongs to the bacterial sugar transferase family.</text>
</comment>
<feature type="domain" description="Bacterial sugar transferase" evidence="3">
    <location>
        <begin position="20"/>
        <end position="213"/>
    </location>
</feature>
<keyword evidence="5" id="KW-1185">Reference proteome</keyword>
<dbReference type="EMBL" id="JBHUEK010000025">
    <property type="protein sequence ID" value="MFD1780017.1"/>
    <property type="molecule type" value="Genomic_DNA"/>
</dbReference>
<evidence type="ECO:0000256" key="2">
    <source>
        <dbReference type="SAM" id="Phobius"/>
    </source>
</evidence>
<dbReference type="Pfam" id="PF02397">
    <property type="entry name" value="Bac_transf"/>
    <property type="match status" value="1"/>
</dbReference>
<dbReference type="EC" id="2.7.8.-" evidence="4"/>
<keyword evidence="4" id="KW-0808">Transferase</keyword>
<evidence type="ECO:0000259" key="3">
    <source>
        <dbReference type="Pfam" id="PF02397"/>
    </source>
</evidence>
<gene>
    <name evidence="4" type="ORF">ACFSFW_15230</name>
</gene>
<reference evidence="5" key="1">
    <citation type="journal article" date="2019" name="Int. J. Syst. Evol. Microbiol.">
        <title>The Global Catalogue of Microorganisms (GCM) 10K type strain sequencing project: providing services to taxonomists for standard genome sequencing and annotation.</title>
        <authorList>
            <consortium name="The Broad Institute Genomics Platform"/>
            <consortium name="The Broad Institute Genome Sequencing Center for Infectious Disease"/>
            <person name="Wu L."/>
            <person name="Ma J."/>
        </authorList>
    </citation>
    <scope>NUCLEOTIDE SEQUENCE [LARGE SCALE GENOMIC DNA]</scope>
    <source>
        <strain evidence="5">CCUG 15531</strain>
    </source>
</reference>
<feature type="transmembrane region" description="Helical" evidence="2">
    <location>
        <begin position="25"/>
        <end position="46"/>
    </location>
</feature>
<keyword evidence="2" id="KW-0472">Membrane</keyword>
<dbReference type="InterPro" id="IPR003362">
    <property type="entry name" value="Bact_transf"/>
</dbReference>
<accession>A0ABW4MPZ0</accession>
<evidence type="ECO:0000313" key="5">
    <source>
        <dbReference type="Proteomes" id="UP001597227"/>
    </source>
</evidence>
<protein>
    <submittedName>
        <fullName evidence="4">Sugar transferase</fullName>
        <ecNumber evidence="4">2.7.8.-</ecNumber>
    </submittedName>
</protein>
<keyword evidence="2" id="KW-0812">Transmembrane</keyword>
<proteinExistence type="inferred from homology"/>
<name>A0ABW4MPZ0_9BACI</name>
<evidence type="ECO:0000256" key="1">
    <source>
        <dbReference type="ARBA" id="ARBA00006464"/>
    </source>
</evidence>
<dbReference type="PANTHER" id="PTHR30576">
    <property type="entry name" value="COLANIC BIOSYNTHESIS UDP-GLUCOSE LIPID CARRIER TRANSFERASE"/>
    <property type="match status" value="1"/>
</dbReference>
<sequence length="213" mass="24697">MEGKVKELNNQNHSVNDAIKRFFDIVVSLIGLIILSPLLLIIAILIKVDSKGPVFFKQVRVGQHEKEFEILKFRTMVVDAEKHGKQITVGKDSRITKVGYFLRKYKLDEFPQLINVLFGDMSLVGPRPEVPKYTKFYNKEQKAIFEIKPGITDYASIKYSNESELLGRAENPEKTYIEEIMVDKLRYNLEYLRNRSVIEDMSIILKTVLKILK</sequence>
<dbReference type="Proteomes" id="UP001597227">
    <property type="component" value="Unassembled WGS sequence"/>
</dbReference>
<dbReference type="GO" id="GO:0016740">
    <property type="term" value="F:transferase activity"/>
    <property type="evidence" value="ECO:0007669"/>
    <property type="project" value="UniProtKB-KW"/>
</dbReference>
<keyword evidence="2" id="KW-1133">Transmembrane helix</keyword>
<dbReference type="PANTHER" id="PTHR30576:SF20">
    <property type="entry name" value="QUINOVOSAMINEPHOSPHOTRANSFERAE-RELATED"/>
    <property type="match status" value="1"/>
</dbReference>
<organism evidence="4 5">
    <name type="scientific">Fredinandcohnia salidurans</name>
    <dbReference type="NCBI Taxonomy" id="2595041"/>
    <lineage>
        <taxon>Bacteria</taxon>
        <taxon>Bacillati</taxon>
        <taxon>Bacillota</taxon>
        <taxon>Bacilli</taxon>
        <taxon>Bacillales</taxon>
        <taxon>Bacillaceae</taxon>
        <taxon>Fredinandcohnia</taxon>
    </lineage>
</organism>
<comment type="caution">
    <text evidence="4">The sequence shown here is derived from an EMBL/GenBank/DDBJ whole genome shotgun (WGS) entry which is preliminary data.</text>
</comment>